<evidence type="ECO:0000256" key="3">
    <source>
        <dbReference type="ARBA" id="ARBA00005464"/>
    </source>
</evidence>
<dbReference type="Gene3D" id="3.30.70.1050">
    <property type="entry name" value="Trigger factor ribosome-binding domain"/>
    <property type="match status" value="1"/>
</dbReference>
<dbReference type="InterPro" id="IPR046357">
    <property type="entry name" value="PPIase_dom_sf"/>
</dbReference>
<accession>A0A7C8FLT7</accession>
<evidence type="ECO:0000313" key="16">
    <source>
        <dbReference type="Proteomes" id="UP000479639"/>
    </source>
</evidence>
<dbReference type="GO" id="GO:0005737">
    <property type="term" value="C:cytoplasm"/>
    <property type="evidence" value="ECO:0007669"/>
    <property type="project" value="UniProtKB-SubCell"/>
</dbReference>
<reference evidence="15 16" key="1">
    <citation type="submission" date="2019-09" db="EMBL/GenBank/DDBJ databases">
        <title>Whole genome shotgun sequencing (WGS) of Ellagibacter isourolithinifaciens DSM 104140(T) and Adlercreutzia muris DSM 29508(T).</title>
        <authorList>
            <person name="Stoll D.A."/>
            <person name="Danylec N."/>
            <person name="Huch M."/>
        </authorList>
    </citation>
    <scope>NUCLEOTIDE SEQUENCE [LARGE SCALE GENOMIC DNA]</scope>
    <source>
        <strain evidence="15 16">DSM 29508</strain>
    </source>
</reference>
<dbReference type="SUPFAM" id="SSF109998">
    <property type="entry name" value="Triger factor/SurA peptide-binding domain-like"/>
    <property type="match status" value="1"/>
</dbReference>
<keyword evidence="9" id="KW-0413">Isomerase</keyword>
<evidence type="ECO:0000259" key="14">
    <source>
        <dbReference type="Pfam" id="PF05698"/>
    </source>
</evidence>
<dbReference type="InterPro" id="IPR005215">
    <property type="entry name" value="Trig_fac"/>
</dbReference>
<evidence type="ECO:0000256" key="7">
    <source>
        <dbReference type="ARBA" id="ARBA00023110"/>
    </source>
</evidence>
<dbReference type="Pfam" id="PF05697">
    <property type="entry name" value="Trigger_N"/>
    <property type="match status" value="1"/>
</dbReference>
<evidence type="ECO:0000313" key="15">
    <source>
        <dbReference type="EMBL" id="KAB1650691.1"/>
    </source>
</evidence>
<dbReference type="AlphaFoldDB" id="A0A7C8FLT7"/>
<evidence type="ECO:0000256" key="6">
    <source>
        <dbReference type="ARBA" id="ARBA00022618"/>
    </source>
</evidence>
<feature type="compositionally biased region" description="Basic and acidic residues" evidence="12">
    <location>
        <begin position="461"/>
        <end position="474"/>
    </location>
</feature>
<gene>
    <name evidence="15" type="ORF">F8D48_04295</name>
</gene>
<keyword evidence="16" id="KW-1185">Reference proteome</keyword>
<evidence type="ECO:0000256" key="5">
    <source>
        <dbReference type="ARBA" id="ARBA00016902"/>
    </source>
</evidence>
<dbReference type="EC" id="5.2.1.8" evidence="4"/>
<comment type="caution">
    <text evidence="15">The sequence shown here is derived from an EMBL/GenBank/DDBJ whole genome shotgun (WGS) entry which is preliminary data.</text>
</comment>
<dbReference type="GO" id="GO:0015031">
    <property type="term" value="P:protein transport"/>
    <property type="evidence" value="ECO:0007669"/>
    <property type="project" value="InterPro"/>
</dbReference>
<name>A0A7C8FLT7_9ACTN</name>
<feature type="compositionally biased region" description="Low complexity" evidence="12">
    <location>
        <begin position="440"/>
        <end position="460"/>
    </location>
</feature>
<dbReference type="Proteomes" id="UP000479639">
    <property type="component" value="Unassembled WGS sequence"/>
</dbReference>
<evidence type="ECO:0000256" key="12">
    <source>
        <dbReference type="SAM" id="MobiDB-lite"/>
    </source>
</evidence>
<comment type="similarity">
    <text evidence="3">Belongs to the FKBP-type PPIase family. Tig subfamily.</text>
</comment>
<evidence type="ECO:0000256" key="8">
    <source>
        <dbReference type="ARBA" id="ARBA00023186"/>
    </source>
</evidence>
<dbReference type="InterPro" id="IPR008880">
    <property type="entry name" value="Trigger_fac_C"/>
</dbReference>
<evidence type="ECO:0000256" key="11">
    <source>
        <dbReference type="ARBA" id="ARBA00029986"/>
    </source>
</evidence>
<dbReference type="Gene3D" id="1.10.3120.10">
    <property type="entry name" value="Trigger factor, C-terminal domain"/>
    <property type="match status" value="1"/>
</dbReference>
<feature type="domain" description="Trigger factor C-terminal" evidence="14">
    <location>
        <begin position="273"/>
        <end position="427"/>
    </location>
</feature>
<dbReference type="GO" id="GO:0003755">
    <property type="term" value="F:peptidyl-prolyl cis-trans isomerase activity"/>
    <property type="evidence" value="ECO:0007669"/>
    <property type="project" value="UniProtKB-KW"/>
</dbReference>
<keyword evidence="8" id="KW-0143">Chaperone</keyword>
<dbReference type="InterPro" id="IPR027304">
    <property type="entry name" value="Trigger_fact/SurA_dom_sf"/>
</dbReference>
<keyword evidence="6" id="KW-0132">Cell division</keyword>
<evidence type="ECO:0000256" key="1">
    <source>
        <dbReference type="ARBA" id="ARBA00000971"/>
    </source>
</evidence>
<keyword evidence="10" id="KW-0131">Cell cycle</keyword>
<dbReference type="GO" id="GO:0006457">
    <property type="term" value="P:protein folding"/>
    <property type="evidence" value="ECO:0007669"/>
    <property type="project" value="InterPro"/>
</dbReference>
<evidence type="ECO:0000256" key="2">
    <source>
        <dbReference type="ARBA" id="ARBA00004496"/>
    </source>
</evidence>
<dbReference type="SUPFAM" id="SSF54534">
    <property type="entry name" value="FKBP-like"/>
    <property type="match status" value="1"/>
</dbReference>
<dbReference type="InterPro" id="IPR036611">
    <property type="entry name" value="Trigger_fac_ribosome-bd_sf"/>
</dbReference>
<protein>
    <recommendedName>
        <fullName evidence="5">Trigger factor</fullName>
        <ecNumber evidence="4">5.2.1.8</ecNumber>
    </recommendedName>
    <alternativeName>
        <fullName evidence="11">PPIase</fullName>
    </alternativeName>
</protein>
<dbReference type="SUPFAM" id="SSF102735">
    <property type="entry name" value="Trigger factor ribosome-binding domain"/>
    <property type="match status" value="1"/>
</dbReference>
<organism evidence="15 16">
    <name type="scientific">Adlercreutzia muris</name>
    <dbReference type="NCBI Taxonomy" id="1796610"/>
    <lineage>
        <taxon>Bacteria</taxon>
        <taxon>Bacillati</taxon>
        <taxon>Actinomycetota</taxon>
        <taxon>Coriobacteriia</taxon>
        <taxon>Eggerthellales</taxon>
        <taxon>Eggerthellaceae</taxon>
        <taxon>Adlercreutzia</taxon>
    </lineage>
</organism>
<dbReference type="InterPro" id="IPR037041">
    <property type="entry name" value="Trigger_fac_C_sf"/>
</dbReference>
<evidence type="ECO:0000256" key="10">
    <source>
        <dbReference type="ARBA" id="ARBA00023306"/>
    </source>
</evidence>
<evidence type="ECO:0000256" key="9">
    <source>
        <dbReference type="ARBA" id="ARBA00023235"/>
    </source>
</evidence>
<dbReference type="PIRSF" id="PIRSF003095">
    <property type="entry name" value="Trigger_factor"/>
    <property type="match status" value="1"/>
</dbReference>
<comment type="catalytic activity">
    <reaction evidence="1">
        <text>[protein]-peptidylproline (omega=180) = [protein]-peptidylproline (omega=0)</text>
        <dbReference type="Rhea" id="RHEA:16237"/>
        <dbReference type="Rhea" id="RHEA-COMP:10747"/>
        <dbReference type="Rhea" id="RHEA-COMP:10748"/>
        <dbReference type="ChEBI" id="CHEBI:83833"/>
        <dbReference type="ChEBI" id="CHEBI:83834"/>
        <dbReference type="EC" id="5.2.1.8"/>
    </reaction>
</comment>
<feature type="region of interest" description="Disordered" evidence="12">
    <location>
        <begin position="440"/>
        <end position="474"/>
    </location>
</feature>
<feature type="domain" description="Trigger factor ribosome-binding bacterial" evidence="13">
    <location>
        <begin position="9"/>
        <end position="152"/>
    </location>
</feature>
<dbReference type="EMBL" id="WAJS01000010">
    <property type="protein sequence ID" value="KAB1650691.1"/>
    <property type="molecule type" value="Genomic_DNA"/>
</dbReference>
<sequence length="474" mass="52063">MEKEHSTVKVTEKKLADGVIKLDCEATAIEVNNALKEAGEAFALSMGVRPQPGKTIEQLCQEQMGIADLDKIVETSAIEVLVPRALDRRNLVPAFPPKATPATKFERGKKFSFTLSVTVKPTYELSSYDPVEVTVQPFAFDESPINQQLEEIAKNSVTYVAADAKPLTAGDACSIAMKCFDDGEEIKALTCEDRTYLMGRGFMPDGFDEALMGMEPGQTKEFTFEAPLGTENGEVVNKPISCTVTVKDIQQEVVPVIDDAWVKANMPMFPTKEALVADMRRVFEAQQREAYEGYVQQMCVGQLTRRFEGRIADEIYEATRDHLMQNLRAELSQAGMTWEQFVAANGGEQQFGMMLMMQTREVLVQGFCLDAVYRHERMTLTDKDLEDACYGMNPQGNPKAMREDLEASGRGFALRETAERLKAARFVAANAKITVAEAPAAPVAAPAAVETPAAEPAPEAAVEKPAADAKTDEN</sequence>
<dbReference type="Pfam" id="PF05698">
    <property type="entry name" value="Trigger_C"/>
    <property type="match status" value="1"/>
</dbReference>
<dbReference type="GO" id="GO:0051301">
    <property type="term" value="P:cell division"/>
    <property type="evidence" value="ECO:0007669"/>
    <property type="project" value="UniProtKB-KW"/>
</dbReference>
<evidence type="ECO:0000259" key="13">
    <source>
        <dbReference type="Pfam" id="PF05697"/>
    </source>
</evidence>
<proteinExistence type="inferred from homology"/>
<comment type="subcellular location">
    <subcellularLocation>
        <location evidence="2">Cytoplasm</location>
    </subcellularLocation>
</comment>
<dbReference type="Gene3D" id="3.10.50.40">
    <property type="match status" value="1"/>
</dbReference>
<keyword evidence="7" id="KW-0697">Rotamase</keyword>
<evidence type="ECO:0000256" key="4">
    <source>
        <dbReference type="ARBA" id="ARBA00013194"/>
    </source>
</evidence>
<dbReference type="InterPro" id="IPR008881">
    <property type="entry name" value="Trigger_fac_ribosome-bd_bac"/>
</dbReference>